<dbReference type="GO" id="GO:0004743">
    <property type="term" value="F:pyruvate kinase activity"/>
    <property type="evidence" value="ECO:0007669"/>
    <property type="project" value="UniProtKB-UniRule"/>
</dbReference>
<keyword evidence="18" id="KW-1185">Reference proteome</keyword>
<keyword evidence="9 13" id="KW-0460">Magnesium</keyword>
<feature type="region of interest" description="Disordered" evidence="14">
    <location>
        <begin position="362"/>
        <end position="389"/>
    </location>
</feature>
<dbReference type="InterPro" id="IPR015795">
    <property type="entry name" value="Pyrv_Knase_C"/>
</dbReference>
<dbReference type="SUPFAM" id="SSF50800">
    <property type="entry name" value="PK beta-barrel domain-like"/>
    <property type="match status" value="1"/>
</dbReference>
<evidence type="ECO:0000256" key="5">
    <source>
        <dbReference type="ARBA" id="ARBA00022723"/>
    </source>
</evidence>
<comment type="catalytic activity">
    <reaction evidence="13">
        <text>pyruvate + ATP = phosphoenolpyruvate + ADP + H(+)</text>
        <dbReference type="Rhea" id="RHEA:18157"/>
        <dbReference type="ChEBI" id="CHEBI:15361"/>
        <dbReference type="ChEBI" id="CHEBI:15378"/>
        <dbReference type="ChEBI" id="CHEBI:30616"/>
        <dbReference type="ChEBI" id="CHEBI:58702"/>
        <dbReference type="ChEBI" id="CHEBI:456216"/>
        <dbReference type="EC" id="2.7.1.40"/>
    </reaction>
</comment>
<dbReference type="PANTHER" id="PTHR11817">
    <property type="entry name" value="PYRUVATE KINASE"/>
    <property type="match status" value="1"/>
</dbReference>
<dbReference type="KEGG" id="lcre:Pla8534_16240"/>
<evidence type="ECO:0000256" key="9">
    <source>
        <dbReference type="ARBA" id="ARBA00022842"/>
    </source>
</evidence>
<dbReference type="EC" id="2.7.1.40" evidence="3 12"/>
<evidence type="ECO:0000256" key="2">
    <source>
        <dbReference type="ARBA" id="ARBA00008663"/>
    </source>
</evidence>
<comment type="similarity">
    <text evidence="2 13">Belongs to the pyruvate kinase family.</text>
</comment>
<evidence type="ECO:0000313" key="17">
    <source>
        <dbReference type="EMBL" id="QDU93840.1"/>
    </source>
</evidence>
<dbReference type="GO" id="GO:0016301">
    <property type="term" value="F:kinase activity"/>
    <property type="evidence" value="ECO:0007669"/>
    <property type="project" value="UniProtKB-KW"/>
</dbReference>
<dbReference type="GO" id="GO:0030955">
    <property type="term" value="F:potassium ion binding"/>
    <property type="evidence" value="ECO:0007669"/>
    <property type="project" value="UniProtKB-UniRule"/>
</dbReference>
<evidence type="ECO:0000313" key="18">
    <source>
        <dbReference type="Proteomes" id="UP000317648"/>
    </source>
</evidence>
<keyword evidence="4 13" id="KW-0808">Transferase</keyword>
<dbReference type="NCBIfam" id="TIGR01064">
    <property type="entry name" value="pyruv_kin"/>
    <property type="match status" value="1"/>
</dbReference>
<feature type="domain" description="Pyruvate kinase barrel" evidence="15">
    <location>
        <begin position="4"/>
        <end position="215"/>
    </location>
</feature>
<accession>A0A518DPS3</accession>
<keyword evidence="11 17" id="KW-0670">Pyruvate</keyword>
<evidence type="ECO:0000256" key="13">
    <source>
        <dbReference type="RuleBase" id="RU000504"/>
    </source>
</evidence>
<evidence type="ECO:0000256" key="1">
    <source>
        <dbReference type="ARBA" id="ARBA00004997"/>
    </source>
</evidence>
<evidence type="ECO:0000256" key="7">
    <source>
        <dbReference type="ARBA" id="ARBA00022777"/>
    </source>
</evidence>
<dbReference type="InterPro" id="IPR040442">
    <property type="entry name" value="Pyrv_kinase-like_dom_sf"/>
</dbReference>
<reference evidence="17 18" key="1">
    <citation type="submission" date="2019-02" db="EMBL/GenBank/DDBJ databases">
        <title>Deep-cultivation of Planctomycetes and their phenomic and genomic characterization uncovers novel biology.</title>
        <authorList>
            <person name="Wiegand S."/>
            <person name="Jogler M."/>
            <person name="Boedeker C."/>
            <person name="Pinto D."/>
            <person name="Vollmers J."/>
            <person name="Rivas-Marin E."/>
            <person name="Kohn T."/>
            <person name="Peeters S.H."/>
            <person name="Heuer A."/>
            <person name="Rast P."/>
            <person name="Oberbeckmann S."/>
            <person name="Bunk B."/>
            <person name="Jeske O."/>
            <person name="Meyerdierks A."/>
            <person name="Storesund J.E."/>
            <person name="Kallscheuer N."/>
            <person name="Luecker S."/>
            <person name="Lage O.M."/>
            <person name="Pohl T."/>
            <person name="Merkel B.J."/>
            <person name="Hornburger P."/>
            <person name="Mueller R.-W."/>
            <person name="Bruemmer F."/>
            <person name="Labrenz M."/>
            <person name="Spormann A.M."/>
            <person name="Op den Camp H."/>
            <person name="Overmann J."/>
            <person name="Amann R."/>
            <person name="Jetten M.S.M."/>
            <person name="Mascher T."/>
            <person name="Medema M.H."/>
            <person name="Devos D.P."/>
            <person name="Kaster A.-K."/>
            <person name="Ovreas L."/>
            <person name="Rohde M."/>
            <person name="Galperin M.Y."/>
            <person name="Jogler C."/>
        </authorList>
    </citation>
    <scope>NUCLEOTIDE SEQUENCE [LARGE SCALE GENOMIC DNA]</scope>
    <source>
        <strain evidence="17 18">Pla85_3_4</strain>
    </source>
</reference>
<evidence type="ECO:0000256" key="6">
    <source>
        <dbReference type="ARBA" id="ARBA00022741"/>
    </source>
</evidence>
<dbReference type="SUPFAM" id="SSF52935">
    <property type="entry name" value="PK C-terminal domain-like"/>
    <property type="match status" value="1"/>
</dbReference>
<organism evidence="17 18">
    <name type="scientific">Lignipirellula cremea</name>
    <dbReference type="NCBI Taxonomy" id="2528010"/>
    <lineage>
        <taxon>Bacteria</taxon>
        <taxon>Pseudomonadati</taxon>
        <taxon>Planctomycetota</taxon>
        <taxon>Planctomycetia</taxon>
        <taxon>Pirellulales</taxon>
        <taxon>Pirellulaceae</taxon>
        <taxon>Lignipirellula</taxon>
    </lineage>
</organism>
<dbReference type="InterPro" id="IPR001697">
    <property type="entry name" value="Pyr_Knase"/>
</dbReference>
<dbReference type="InterPro" id="IPR015793">
    <property type="entry name" value="Pyrv_Knase_brl"/>
</dbReference>
<evidence type="ECO:0000256" key="12">
    <source>
        <dbReference type="NCBIfam" id="TIGR01064"/>
    </source>
</evidence>
<dbReference type="Proteomes" id="UP000317648">
    <property type="component" value="Chromosome"/>
</dbReference>
<name>A0A518DPS3_9BACT</name>
<dbReference type="GO" id="GO:0005524">
    <property type="term" value="F:ATP binding"/>
    <property type="evidence" value="ECO:0007669"/>
    <property type="project" value="UniProtKB-KW"/>
</dbReference>
<dbReference type="SUPFAM" id="SSF51621">
    <property type="entry name" value="Phosphoenolpyruvate/pyruvate domain"/>
    <property type="match status" value="1"/>
</dbReference>
<feature type="domain" description="Pyruvate kinase C-terminal" evidence="16">
    <location>
        <begin position="251"/>
        <end position="314"/>
    </location>
</feature>
<keyword evidence="7 13" id="KW-0418">Kinase</keyword>
<dbReference type="Pfam" id="PF02887">
    <property type="entry name" value="PK_C"/>
    <property type="match status" value="1"/>
</dbReference>
<dbReference type="InterPro" id="IPR036918">
    <property type="entry name" value="Pyrv_Knase_C_sf"/>
</dbReference>
<dbReference type="Pfam" id="PF00224">
    <property type="entry name" value="PK"/>
    <property type="match status" value="1"/>
</dbReference>
<dbReference type="GO" id="GO:0000287">
    <property type="term" value="F:magnesium ion binding"/>
    <property type="evidence" value="ECO:0007669"/>
    <property type="project" value="UniProtKB-UniRule"/>
</dbReference>
<dbReference type="Gene3D" id="3.40.1380.20">
    <property type="entry name" value="Pyruvate kinase, C-terminal domain"/>
    <property type="match status" value="1"/>
</dbReference>
<dbReference type="OrthoDB" id="9812123at2"/>
<dbReference type="InterPro" id="IPR011037">
    <property type="entry name" value="Pyrv_Knase-like_insert_dom_sf"/>
</dbReference>
<evidence type="ECO:0000256" key="8">
    <source>
        <dbReference type="ARBA" id="ARBA00022840"/>
    </source>
</evidence>
<dbReference type="InterPro" id="IPR015813">
    <property type="entry name" value="Pyrv/PenolPyrv_kinase-like_dom"/>
</dbReference>
<evidence type="ECO:0000256" key="10">
    <source>
        <dbReference type="ARBA" id="ARBA00023152"/>
    </source>
</evidence>
<sequence>MPPLVDELQRGDRVLLSDGAVGMRVVEKRPDAAVCQVDGAGTIRTRQGINLPGVKLSTPAMSEEDLAHALWAAQAGVDFVSLSFVRTPEEIEQLKALLLDEGSSALAIAKIEKAEAVENLEAIVRASGGVMVARGDLGVEIDVAEMPVVQKRIIQMCQKYIRPVIVATQMLESMQHSKRPTRAEATDVANAVYDGADACMLSGETAVGEYPCEVVDMMRRIIYSTEKALRHAPPQASSAPDAAGVHPITAAVVDGAVRIARQADARMLVVATVSGATARVISKQRAYFPSIGISTSDATLQRMSLYWGIIPCAMWSLATARKCGSTSTAGPRKPVMSGRAIASSLSLAANWSPAPIMWSSSTRRTKRRLPEGRPHCYGLGSTQPADHRL</sequence>
<dbReference type="PRINTS" id="PR01050">
    <property type="entry name" value="PYRUVTKNASE"/>
</dbReference>
<evidence type="ECO:0000259" key="15">
    <source>
        <dbReference type="Pfam" id="PF00224"/>
    </source>
</evidence>
<evidence type="ECO:0000256" key="4">
    <source>
        <dbReference type="ARBA" id="ARBA00022679"/>
    </source>
</evidence>
<proteinExistence type="inferred from homology"/>
<dbReference type="EMBL" id="CP036433">
    <property type="protein sequence ID" value="QDU93840.1"/>
    <property type="molecule type" value="Genomic_DNA"/>
</dbReference>
<dbReference type="AlphaFoldDB" id="A0A518DPS3"/>
<evidence type="ECO:0000256" key="14">
    <source>
        <dbReference type="SAM" id="MobiDB-lite"/>
    </source>
</evidence>
<protein>
    <recommendedName>
        <fullName evidence="3 12">Pyruvate kinase</fullName>
        <ecNumber evidence="3 12">2.7.1.40</ecNumber>
    </recommendedName>
</protein>
<dbReference type="UniPathway" id="UPA00109">
    <property type="reaction ID" value="UER00188"/>
</dbReference>
<feature type="compositionally biased region" description="Polar residues" evidence="14">
    <location>
        <begin position="380"/>
        <end position="389"/>
    </location>
</feature>
<evidence type="ECO:0000256" key="11">
    <source>
        <dbReference type="ARBA" id="ARBA00023317"/>
    </source>
</evidence>
<comment type="pathway">
    <text evidence="1 13">Carbohydrate degradation; glycolysis; pyruvate from D-glyceraldehyde 3-phosphate: step 5/5.</text>
</comment>
<evidence type="ECO:0000259" key="16">
    <source>
        <dbReference type="Pfam" id="PF02887"/>
    </source>
</evidence>
<keyword evidence="10 13" id="KW-0324">Glycolysis</keyword>
<gene>
    <name evidence="17" type="primary">pyk</name>
    <name evidence="17" type="ORF">Pla8534_16240</name>
</gene>
<keyword evidence="5" id="KW-0479">Metal-binding</keyword>
<keyword evidence="8" id="KW-0067">ATP-binding</keyword>
<dbReference type="Gene3D" id="3.20.20.60">
    <property type="entry name" value="Phosphoenolpyruvate-binding domains"/>
    <property type="match status" value="1"/>
</dbReference>
<evidence type="ECO:0000256" key="3">
    <source>
        <dbReference type="ARBA" id="ARBA00012142"/>
    </source>
</evidence>
<keyword evidence="6" id="KW-0547">Nucleotide-binding</keyword>